<keyword evidence="1 4" id="KW-0489">Methyltransferase</keyword>
<proteinExistence type="predicted"/>
<dbReference type="GO" id="GO:0008168">
    <property type="term" value="F:methyltransferase activity"/>
    <property type="evidence" value="ECO:0007669"/>
    <property type="project" value="UniProtKB-KW"/>
</dbReference>
<gene>
    <name evidence="4" type="ORF">ACFL2Z_02695</name>
</gene>
<name>A0ABV6YNY8_UNCEI</name>
<dbReference type="CDD" id="cd18103">
    <property type="entry name" value="SpoU-like_RlmB"/>
    <property type="match status" value="1"/>
</dbReference>
<evidence type="ECO:0000256" key="1">
    <source>
        <dbReference type="ARBA" id="ARBA00022603"/>
    </source>
</evidence>
<dbReference type="Pfam" id="PF08032">
    <property type="entry name" value="SpoU_sub_bind"/>
    <property type="match status" value="1"/>
</dbReference>
<dbReference type="PANTHER" id="PTHR46429:SF1">
    <property type="entry name" value="23S RRNA (GUANOSINE-2'-O-)-METHYLTRANSFERASE RLMB"/>
    <property type="match status" value="1"/>
</dbReference>
<dbReference type="InterPro" id="IPR029026">
    <property type="entry name" value="tRNA_m1G_MTases_N"/>
</dbReference>
<sequence length="246" mass="26887">MAKPSREYIYGINPVFEVVRAGRRKVYEAYLNRATAHQARLRKLAQYLEKSAIPVELVDKQRLADLSRHSKDHQGVILKASPYPYVASETLWGRPRLLLLDNVEDPHNVGAILRSAEIFGFDSIMLSSKGVPEIYPSVVKVSAGATEFLEIAKDATANSYVRTALSGGYQVLALDGSGKTDVWAIRRELAGKFLVVIGGEDTSVGQYILNNADHIVSIDQRGRINSLNASVAAGICLYALSAPQST</sequence>
<feature type="domain" description="RNA 2-O ribose methyltransferase substrate binding" evidence="3">
    <location>
        <begin position="8"/>
        <end position="86"/>
    </location>
</feature>
<dbReference type="Gene3D" id="3.40.1280.10">
    <property type="match status" value="1"/>
</dbReference>
<evidence type="ECO:0000313" key="4">
    <source>
        <dbReference type="EMBL" id="MFC1799800.1"/>
    </source>
</evidence>
<dbReference type="InterPro" id="IPR004441">
    <property type="entry name" value="rRNA_MeTrfase_TrmH"/>
</dbReference>
<dbReference type="SUPFAM" id="SSF75217">
    <property type="entry name" value="alpha/beta knot"/>
    <property type="match status" value="1"/>
</dbReference>
<keyword evidence="5" id="KW-1185">Reference proteome</keyword>
<comment type="caution">
    <text evidence="4">The sequence shown here is derived from an EMBL/GenBank/DDBJ whole genome shotgun (WGS) entry which is preliminary data.</text>
</comment>
<reference evidence="4 5" key="1">
    <citation type="submission" date="2024-09" db="EMBL/GenBank/DDBJ databases">
        <authorList>
            <person name="D'Angelo T."/>
        </authorList>
    </citation>
    <scope>NUCLEOTIDE SEQUENCE [LARGE SCALE GENOMIC DNA]</scope>
    <source>
        <strain evidence="4">SAG AM-311-F02</strain>
    </source>
</reference>
<dbReference type="Proteomes" id="UP001594288">
    <property type="component" value="Unassembled WGS sequence"/>
</dbReference>
<keyword evidence="2" id="KW-0808">Transferase</keyword>
<dbReference type="InterPro" id="IPR001537">
    <property type="entry name" value="SpoU_MeTrfase"/>
</dbReference>
<dbReference type="SMART" id="SM00967">
    <property type="entry name" value="SpoU_sub_bind"/>
    <property type="match status" value="1"/>
</dbReference>
<dbReference type="Gene3D" id="3.30.1330.30">
    <property type="match status" value="1"/>
</dbReference>
<dbReference type="SUPFAM" id="SSF55315">
    <property type="entry name" value="L30e-like"/>
    <property type="match status" value="1"/>
</dbReference>
<evidence type="ECO:0000313" key="5">
    <source>
        <dbReference type="Proteomes" id="UP001594288"/>
    </source>
</evidence>
<dbReference type="Pfam" id="PF00588">
    <property type="entry name" value="SpoU_methylase"/>
    <property type="match status" value="1"/>
</dbReference>
<dbReference type="InterPro" id="IPR029064">
    <property type="entry name" value="Ribosomal_eL30-like_sf"/>
</dbReference>
<dbReference type="PANTHER" id="PTHR46429">
    <property type="entry name" value="23S RRNA (GUANOSINE-2'-O-)-METHYLTRANSFERASE RLMB"/>
    <property type="match status" value="1"/>
</dbReference>
<accession>A0ABV6YNY8</accession>
<dbReference type="InterPro" id="IPR029028">
    <property type="entry name" value="Alpha/beta_knot_MTases"/>
</dbReference>
<dbReference type="InterPro" id="IPR013123">
    <property type="entry name" value="SpoU_subst-bd"/>
</dbReference>
<dbReference type="GO" id="GO:0032259">
    <property type="term" value="P:methylation"/>
    <property type="evidence" value="ECO:0007669"/>
    <property type="project" value="UniProtKB-KW"/>
</dbReference>
<protein>
    <submittedName>
        <fullName evidence="4">TrmH family RNA methyltransferase</fullName>
    </submittedName>
</protein>
<evidence type="ECO:0000256" key="2">
    <source>
        <dbReference type="ARBA" id="ARBA00022679"/>
    </source>
</evidence>
<evidence type="ECO:0000259" key="3">
    <source>
        <dbReference type="SMART" id="SM00967"/>
    </source>
</evidence>
<organism evidence="4 5">
    <name type="scientific">Eiseniibacteriota bacterium</name>
    <dbReference type="NCBI Taxonomy" id="2212470"/>
    <lineage>
        <taxon>Bacteria</taxon>
        <taxon>Candidatus Eiseniibacteriota</taxon>
    </lineage>
</organism>
<dbReference type="EMBL" id="JBHPEI010000031">
    <property type="protein sequence ID" value="MFC1799800.1"/>
    <property type="molecule type" value="Genomic_DNA"/>
</dbReference>